<protein>
    <recommendedName>
        <fullName evidence="5">Alanine racemase</fullName>
        <ecNumber evidence="5">5.1.1.1</ecNumber>
    </recommendedName>
</protein>
<evidence type="ECO:0000256" key="1">
    <source>
        <dbReference type="ARBA" id="ARBA00000316"/>
    </source>
</evidence>
<dbReference type="Pfam" id="PF01168">
    <property type="entry name" value="Ala_racemase_N"/>
    <property type="match status" value="1"/>
</dbReference>
<evidence type="ECO:0000313" key="12">
    <source>
        <dbReference type="Proteomes" id="UP000281170"/>
    </source>
</evidence>
<dbReference type="SUPFAM" id="SSF51419">
    <property type="entry name" value="PLP-binding barrel"/>
    <property type="match status" value="1"/>
</dbReference>
<dbReference type="Gene3D" id="3.20.20.10">
    <property type="entry name" value="Alanine racemase"/>
    <property type="match status" value="1"/>
</dbReference>
<dbReference type="InterPro" id="IPR029066">
    <property type="entry name" value="PLP-binding_barrel"/>
</dbReference>
<keyword evidence="11" id="KW-1185">Reference proteome</keyword>
<dbReference type="AlphaFoldDB" id="A0A0W0R3X8"/>
<accession>A0A0W0R3X8</accession>
<evidence type="ECO:0000256" key="7">
    <source>
        <dbReference type="PIRSR" id="PIRSR600821-52"/>
    </source>
</evidence>
<evidence type="ECO:0000313" key="9">
    <source>
        <dbReference type="EMBL" id="KTC65791.1"/>
    </source>
</evidence>
<dbReference type="KEGG" id="ladl:NCTC12735_00844"/>
<feature type="active site" description="Proton acceptor; specific for L-alanine" evidence="5">
    <location>
        <position position="257"/>
    </location>
</feature>
<proteinExistence type="inferred from homology"/>
<dbReference type="NCBIfam" id="TIGR00492">
    <property type="entry name" value="alr"/>
    <property type="match status" value="1"/>
</dbReference>
<gene>
    <name evidence="9" type="primary">alr</name>
    <name evidence="9" type="ORF">Lade_0449</name>
    <name evidence="10" type="ORF">NCTC12735_00844</name>
</gene>
<reference evidence="10 12" key="2">
    <citation type="submission" date="2018-12" db="EMBL/GenBank/DDBJ databases">
        <authorList>
            <consortium name="Pathogen Informatics"/>
        </authorList>
    </citation>
    <scope>NUCLEOTIDE SEQUENCE [LARGE SCALE GENOMIC DNA]</scope>
    <source>
        <strain evidence="10 12">NCTC12735</strain>
        <plasmid evidence="12">12</plasmid>
    </source>
</reference>
<feature type="active site" description="Proton acceptor; specific for D-alanine" evidence="5">
    <location>
        <position position="35"/>
    </location>
</feature>
<dbReference type="GO" id="GO:0030170">
    <property type="term" value="F:pyridoxal phosphate binding"/>
    <property type="evidence" value="ECO:0007669"/>
    <property type="project" value="UniProtKB-UniRule"/>
</dbReference>
<dbReference type="InterPro" id="IPR009006">
    <property type="entry name" value="Ala_racemase/Decarboxylase_C"/>
</dbReference>
<dbReference type="Gene3D" id="2.40.37.10">
    <property type="entry name" value="Lyase, Ornithine Decarboxylase, Chain A, domain 1"/>
    <property type="match status" value="1"/>
</dbReference>
<dbReference type="GO" id="GO:0030632">
    <property type="term" value="P:D-alanine biosynthetic process"/>
    <property type="evidence" value="ECO:0007669"/>
    <property type="project" value="UniProtKB-UniRule"/>
</dbReference>
<dbReference type="UniPathway" id="UPA00042">
    <property type="reaction ID" value="UER00497"/>
</dbReference>
<evidence type="ECO:0000256" key="6">
    <source>
        <dbReference type="PIRSR" id="PIRSR600821-50"/>
    </source>
</evidence>
<evidence type="ECO:0000313" key="10">
    <source>
        <dbReference type="EMBL" id="VEH85219.1"/>
    </source>
</evidence>
<dbReference type="InterPro" id="IPR000821">
    <property type="entry name" value="Ala_racemase"/>
</dbReference>
<dbReference type="InterPro" id="IPR011079">
    <property type="entry name" value="Ala_racemase_C"/>
</dbReference>
<dbReference type="Proteomes" id="UP000054859">
    <property type="component" value="Unassembled WGS sequence"/>
</dbReference>
<dbReference type="Pfam" id="PF00842">
    <property type="entry name" value="Ala_racemase_C"/>
    <property type="match status" value="1"/>
</dbReference>
<geneLocation type="plasmid" evidence="10 12">
    <name>12</name>
</geneLocation>
<name>A0A0W0R3X8_9GAMM</name>
<evidence type="ECO:0000256" key="5">
    <source>
        <dbReference type="HAMAP-Rule" id="MF_01201"/>
    </source>
</evidence>
<dbReference type="FunFam" id="3.20.20.10:FF:000002">
    <property type="entry name" value="Alanine racemase"/>
    <property type="match status" value="1"/>
</dbReference>
<keyword evidence="3 5" id="KW-0663">Pyridoxal phosphate</keyword>
<comment type="pathway">
    <text evidence="5">Amino-acid biosynthesis; D-alanine biosynthesis; D-alanine from L-alanine: step 1/1.</text>
</comment>
<keyword evidence="4 5" id="KW-0413">Isomerase</keyword>
<dbReference type="SMART" id="SM01005">
    <property type="entry name" value="Ala_racemase_C"/>
    <property type="match status" value="1"/>
</dbReference>
<dbReference type="PRINTS" id="PR00992">
    <property type="entry name" value="ALARACEMASE"/>
</dbReference>
<dbReference type="OrthoDB" id="9813814at2"/>
<evidence type="ECO:0000313" key="11">
    <source>
        <dbReference type="Proteomes" id="UP000054859"/>
    </source>
</evidence>
<dbReference type="RefSeq" id="WP_058461523.1">
    <property type="nucleotide sequence ID" value="NZ_CAAAHS010000004.1"/>
</dbReference>
<comment type="function">
    <text evidence="5">Catalyzes the interconversion of L-alanine and D-alanine. May also act on other amino acids.</text>
</comment>
<feature type="binding site" evidence="5 7">
    <location>
        <position position="305"/>
    </location>
    <ligand>
        <name>substrate</name>
    </ligand>
</feature>
<dbReference type="GO" id="GO:0008784">
    <property type="term" value="F:alanine racemase activity"/>
    <property type="evidence" value="ECO:0007669"/>
    <property type="project" value="UniProtKB-UniRule"/>
</dbReference>
<evidence type="ECO:0000256" key="3">
    <source>
        <dbReference type="ARBA" id="ARBA00022898"/>
    </source>
</evidence>
<organism evidence="9 11">
    <name type="scientific">Legionella adelaidensis</name>
    <dbReference type="NCBI Taxonomy" id="45056"/>
    <lineage>
        <taxon>Bacteria</taxon>
        <taxon>Pseudomonadati</taxon>
        <taxon>Pseudomonadota</taxon>
        <taxon>Gammaproteobacteria</taxon>
        <taxon>Legionellales</taxon>
        <taxon>Legionellaceae</taxon>
        <taxon>Legionella</taxon>
    </lineage>
</organism>
<dbReference type="EMBL" id="LNKA01000001">
    <property type="protein sequence ID" value="KTC65791.1"/>
    <property type="molecule type" value="Genomic_DNA"/>
</dbReference>
<dbReference type="GO" id="GO:0005829">
    <property type="term" value="C:cytosol"/>
    <property type="evidence" value="ECO:0007669"/>
    <property type="project" value="TreeGrafter"/>
</dbReference>
<dbReference type="EC" id="5.1.1.1" evidence="5"/>
<sequence>MARPTHVHVDTQALLHNIDCIKKIAQHKKIIAMVKANAYGCGLPAILPTLEKNVDFLGVACLEEALAVRKLGSRAQCILFQGIFCADELNEVVEHNFEIVIHHVQQLEWLLATRLPKRVKIWVKVDTGMHRLGLPPEKVYEAIQSLQNCAWVDNNLGILTHLACADEPIHSANQQQLEIFNNLKVPEVKLTRSIANSAAILSLPEAHADVVRPGIMLYGISPFAGQTGKDLGLKPVLHLVSEVTAINPYPPHSPIGYGRTWESDKPSIVGIIPVGYGDGFPRHIKPGTKIWINDTYVPIIGRVSMDVLTVDLTDAQHIQVGDPVELWGLHTPIESIAESAGTIAYELLSQLTPRVRK</sequence>
<dbReference type="InterPro" id="IPR001608">
    <property type="entry name" value="Ala_racemase_N"/>
</dbReference>
<dbReference type="PANTHER" id="PTHR30511:SF0">
    <property type="entry name" value="ALANINE RACEMASE, CATABOLIC-RELATED"/>
    <property type="match status" value="1"/>
</dbReference>
<dbReference type="PANTHER" id="PTHR30511">
    <property type="entry name" value="ALANINE RACEMASE"/>
    <property type="match status" value="1"/>
</dbReference>
<dbReference type="STRING" id="45056.Lade_0449"/>
<reference evidence="9 11" key="1">
    <citation type="submission" date="2015-11" db="EMBL/GenBank/DDBJ databases">
        <title>Identification of large and diverse effector repertoires of 38 Legionella species.</title>
        <authorList>
            <person name="Burstein D."/>
            <person name="Amaro F."/>
            <person name="Zusman T."/>
            <person name="Lifshitz Z."/>
            <person name="Cohen O."/>
            <person name="Gilbert J.A."/>
            <person name="Pupko T."/>
            <person name="Shuman H.A."/>
            <person name="Segal G."/>
        </authorList>
    </citation>
    <scope>NUCLEOTIDE SEQUENCE [LARGE SCALE GENOMIC DNA]</scope>
    <source>
        <strain evidence="9 11">1762-AUS-E</strain>
    </source>
</reference>
<dbReference type="EMBL" id="LR134421">
    <property type="protein sequence ID" value="VEH85219.1"/>
    <property type="molecule type" value="Genomic_DNA"/>
</dbReference>
<feature type="domain" description="Alanine racemase C-terminal" evidence="8">
    <location>
        <begin position="236"/>
        <end position="357"/>
    </location>
</feature>
<evidence type="ECO:0000256" key="4">
    <source>
        <dbReference type="ARBA" id="ARBA00023235"/>
    </source>
</evidence>
<evidence type="ECO:0000256" key="2">
    <source>
        <dbReference type="ARBA" id="ARBA00001933"/>
    </source>
</evidence>
<dbReference type="SUPFAM" id="SSF50621">
    <property type="entry name" value="Alanine racemase C-terminal domain-like"/>
    <property type="match status" value="1"/>
</dbReference>
<comment type="catalytic activity">
    <reaction evidence="1 5">
        <text>L-alanine = D-alanine</text>
        <dbReference type="Rhea" id="RHEA:20249"/>
        <dbReference type="ChEBI" id="CHEBI:57416"/>
        <dbReference type="ChEBI" id="CHEBI:57972"/>
        <dbReference type="EC" id="5.1.1.1"/>
    </reaction>
</comment>
<feature type="modified residue" description="N6-(pyridoxal phosphate)lysine" evidence="5 6">
    <location>
        <position position="35"/>
    </location>
</feature>
<dbReference type="PATRIC" id="fig|45056.6.peg.465"/>
<comment type="similarity">
    <text evidence="5">Belongs to the alanine racemase family.</text>
</comment>
<feature type="binding site" evidence="5 7">
    <location>
        <position position="131"/>
    </location>
    <ligand>
        <name>substrate</name>
    </ligand>
</feature>
<dbReference type="Proteomes" id="UP000281170">
    <property type="component" value="Plasmid 12"/>
</dbReference>
<evidence type="ECO:0000259" key="8">
    <source>
        <dbReference type="SMART" id="SM01005"/>
    </source>
</evidence>
<dbReference type="HAMAP" id="MF_01201">
    <property type="entry name" value="Ala_racemase"/>
    <property type="match status" value="1"/>
</dbReference>
<comment type="cofactor">
    <cofactor evidence="2 5 6">
        <name>pyridoxal 5'-phosphate</name>
        <dbReference type="ChEBI" id="CHEBI:597326"/>
    </cofactor>
</comment>
<keyword evidence="10" id="KW-0614">Plasmid</keyword>